<feature type="chain" id="PRO_5034363632" evidence="1">
    <location>
        <begin position="20"/>
        <end position="164"/>
    </location>
</feature>
<feature type="signal peptide" evidence="1">
    <location>
        <begin position="1"/>
        <end position="19"/>
    </location>
</feature>
<keyword evidence="3" id="KW-1185">Reference proteome</keyword>
<proteinExistence type="predicted"/>
<reference evidence="2 3" key="1">
    <citation type="journal article" date="2019" name="Environ. Microbiol.">
        <title>At the nexus of three kingdoms: the genome of the mycorrhizal fungus Gigaspora margarita provides insights into plant, endobacterial and fungal interactions.</title>
        <authorList>
            <person name="Venice F."/>
            <person name="Ghignone S."/>
            <person name="Salvioli di Fossalunga A."/>
            <person name="Amselem J."/>
            <person name="Novero M."/>
            <person name="Xianan X."/>
            <person name="Sedzielewska Toro K."/>
            <person name="Morin E."/>
            <person name="Lipzen A."/>
            <person name="Grigoriev I.V."/>
            <person name="Henrissat B."/>
            <person name="Martin F.M."/>
            <person name="Bonfante P."/>
        </authorList>
    </citation>
    <scope>NUCLEOTIDE SEQUENCE [LARGE SCALE GENOMIC DNA]</scope>
    <source>
        <strain evidence="2 3">BEG34</strain>
    </source>
</reference>
<evidence type="ECO:0000313" key="2">
    <source>
        <dbReference type="EMBL" id="KAF0532267.1"/>
    </source>
</evidence>
<dbReference type="AlphaFoldDB" id="A0A8H4ATT0"/>
<dbReference type="Proteomes" id="UP000439903">
    <property type="component" value="Unassembled WGS sequence"/>
</dbReference>
<sequence>MKNFIFASILFALLLTVNAASFQLNRRAITFGPCDVGYSADLLDVKIGTDPPESGKNESFDVSGTLTKNVITKGITILQIWYGDLNGILLDKPYIQIFTDSIKAGTQFNISVSDVPTPELPDSYFIGVLVGDPDASGGVVFACASATVGGSSEKTKIFDIFKLI</sequence>
<accession>A0A8H4ATT0</accession>
<evidence type="ECO:0000256" key="1">
    <source>
        <dbReference type="SAM" id="SignalP"/>
    </source>
</evidence>
<protein>
    <submittedName>
        <fullName evidence="2">Uncharacterized protein</fullName>
    </submittedName>
</protein>
<comment type="caution">
    <text evidence="2">The sequence shown here is derived from an EMBL/GenBank/DDBJ whole genome shotgun (WGS) entry which is preliminary data.</text>
</comment>
<keyword evidence="1" id="KW-0732">Signal</keyword>
<evidence type="ECO:0000313" key="3">
    <source>
        <dbReference type="Proteomes" id="UP000439903"/>
    </source>
</evidence>
<dbReference type="EMBL" id="WTPW01000234">
    <property type="protein sequence ID" value="KAF0532267.1"/>
    <property type="molecule type" value="Genomic_DNA"/>
</dbReference>
<organism evidence="2 3">
    <name type="scientific">Gigaspora margarita</name>
    <dbReference type="NCBI Taxonomy" id="4874"/>
    <lineage>
        <taxon>Eukaryota</taxon>
        <taxon>Fungi</taxon>
        <taxon>Fungi incertae sedis</taxon>
        <taxon>Mucoromycota</taxon>
        <taxon>Glomeromycotina</taxon>
        <taxon>Glomeromycetes</taxon>
        <taxon>Diversisporales</taxon>
        <taxon>Gigasporaceae</taxon>
        <taxon>Gigaspora</taxon>
    </lineage>
</organism>
<name>A0A8H4ATT0_GIGMA</name>
<dbReference type="OrthoDB" id="2320559at2759"/>
<gene>
    <name evidence="2" type="ORF">F8M41_011381</name>
</gene>